<name>A0A8K0SSH7_9HYPO</name>
<feature type="region of interest" description="Disordered" evidence="3">
    <location>
        <begin position="1"/>
        <end position="25"/>
    </location>
</feature>
<evidence type="ECO:0000259" key="5">
    <source>
        <dbReference type="PROSITE" id="PS50850"/>
    </source>
</evidence>
<comment type="caution">
    <text evidence="6">The sequence shown here is derived from an EMBL/GenBank/DDBJ whole genome shotgun (WGS) entry which is preliminary data.</text>
</comment>
<comment type="subcellular location">
    <subcellularLocation>
        <location evidence="1">Membrane</location>
        <topology evidence="1">Multi-pass membrane protein</topology>
    </subcellularLocation>
</comment>
<keyword evidence="4" id="KW-0812">Transmembrane</keyword>
<dbReference type="SUPFAM" id="SSF103473">
    <property type="entry name" value="MFS general substrate transporter"/>
    <property type="match status" value="1"/>
</dbReference>
<dbReference type="InterPro" id="IPR011701">
    <property type="entry name" value="MFS"/>
</dbReference>
<dbReference type="Proteomes" id="UP000813444">
    <property type="component" value="Unassembled WGS sequence"/>
</dbReference>
<comment type="similarity">
    <text evidence="2">Belongs to the major facilitator superfamily. Monocarboxylate porter (TC 2.A.1.13) family.</text>
</comment>
<feature type="transmembrane region" description="Helical" evidence="4">
    <location>
        <begin position="336"/>
        <end position="360"/>
    </location>
</feature>
<reference evidence="6" key="1">
    <citation type="journal article" date="2021" name="Nat. Commun.">
        <title>Genetic determinants of endophytism in the Arabidopsis root mycobiome.</title>
        <authorList>
            <person name="Mesny F."/>
            <person name="Miyauchi S."/>
            <person name="Thiergart T."/>
            <person name="Pickel B."/>
            <person name="Atanasova L."/>
            <person name="Karlsson M."/>
            <person name="Huettel B."/>
            <person name="Barry K.W."/>
            <person name="Haridas S."/>
            <person name="Chen C."/>
            <person name="Bauer D."/>
            <person name="Andreopoulos W."/>
            <person name="Pangilinan J."/>
            <person name="LaButti K."/>
            <person name="Riley R."/>
            <person name="Lipzen A."/>
            <person name="Clum A."/>
            <person name="Drula E."/>
            <person name="Henrissat B."/>
            <person name="Kohler A."/>
            <person name="Grigoriev I.V."/>
            <person name="Martin F.M."/>
            <person name="Hacquard S."/>
        </authorList>
    </citation>
    <scope>NUCLEOTIDE SEQUENCE</scope>
    <source>
        <strain evidence="6">MPI-CAGE-CH-0235</strain>
    </source>
</reference>
<feature type="transmembrane region" description="Helical" evidence="4">
    <location>
        <begin position="366"/>
        <end position="390"/>
    </location>
</feature>
<dbReference type="Gene3D" id="1.20.1250.20">
    <property type="entry name" value="MFS general substrate transporter like domains"/>
    <property type="match status" value="1"/>
</dbReference>
<dbReference type="PROSITE" id="PS50850">
    <property type="entry name" value="MFS"/>
    <property type="match status" value="1"/>
</dbReference>
<dbReference type="GO" id="GO:0022857">
    <property type="term" value="F:transmembrane transporter activity"/>
    <property type="evidence" value="ECO:0007669"/>
    <property type="project" value="InterPro"/>
</dbReference>
<protein>
    <submittedName>
        <fullName evidence="6">Major facilitator superfamily transporter</fullName>
    </submittedName>
</protein>
<feature type="transmembrane region" description="Helical" evidence="4">
    <location>
        <begin position="114"/>
        <end position="134"/>
    </location>
</feature>
<dbReference type="EMBL" id="JAGPNK010000009">
    <property type="protein sequence ID" value="KAH7313765.1"/>
    <property type="molecule type" value="Genomic_DNA"/>
</dbReference>
<proteinExistence type="inferred from homology"/>
<evidence type="ECO:0000256" key="3">
    <source>
        <dbReference type="SAM" id="MobiDB-lite"/>
    </source>
</evidence>
<feature type="transmembrane region" description="Helical" evidence="4">
    <location>
        <begin position="166"/>
        <end position="190"/>
    </location>
</feature>
<organism evidence="6 7">
    <name type="scientific">Stachybotrys elegans</name>
    <dbReference type="NCBI Taxonomy" id="80388"/>
    <lineage>
        <taxon>Eukaryota</taxon>
        <taxon>Fungi</taxon>
        <taxon>Dikarya</taxon>
        <taxon>Ascomycota</taxon>
        <taxon>Pezizomycotina</taxon>
        <taxon>Sordariomycetes</taxon>
        <taxon>Hypocreomycetidae</taxon>
        <taxon>Hypocreales</taxon>
        <taxon>Stachybotryaceae</taxon>
        <taxon>Stachybotrys</taxon>
    </lineage>
</organism>
<evidence type="ECO:0000256" key="2">
    <source>
        <dbReference type="ARBA" id="ARBA00006727"/>
    </source>
</evidence>
<feature type="transmembrane region" description="Helical" evidence="4">
    <location>
        <begin position="430"/>
        <end position="451"/>
    </location>
</feature>
<dbReference type="PANTHER" id="PTHR11360">
    <property type="entry name" value="MONOCARBOXYLATE TRANSPORTER"/>
    <property type="match status" value="1"/>
</dbReference>
<sequence length="470" mass="50677">MAQLTTCGDAEKPPSRTVNEQECPAETRDTVNLHAPGTTIGDGPDPTSLVGRVVSRITTRSNVDIVTPPPDGGWTAWLVVLGGFLIVMDTWGVVNSFGVFQPYYTTALSRSPSDISWIGSFEVFLLFFIGTFTGRLTDAGYFRPLLFSGSFFVIMGMLATSFCTSYWQLFLAQGICMGIGNGLVFTPCMAITSTYFAKKRSLAIGIVSAGSVAGGLIFPSMVRQLLPRIGFAWTIRAMASVQLGTLALVAVLMKPRLPPRRAGGLVDWTAFRELEYTFYVMGAFMAFWGVYFSFHYAASFAVDILGMPYTSALDLLLILNGVGAIGRIVPNAIGDIVGTFNIFVPMTFLSGVLMYFWIAVKTPAGLYAWIVVYGISVNAVQSIFLAVVNTMTKDPQKTGTRIGMATTIVSFACLTGTPIMGAIVRAQHESYVGAQIFSATCLLLASAFGLAGRIVMTRKMNLGALAWVKV</sequence>
<gene>
    <name evidence="6" type="ORF">B0I35DRAFT_480426</name>
</gene>
<feature type="domain" description="Major facilitator superfamily (MFS) profile" evidence="5">
    <location>
        <begin position="75"/>
        <end position="459"/>
    </location>
</feature>
<keyword evidence="7" id="KW-1185">Reference proteome</keyword>
<keyword evidence="4" id="KW-1133">Transmembrane helix</keyword>
<evidence type="ECO:0000256" key="4">
    <source>
        <dbReference type="SAM" id="Phobius"/>
    </source>
</evidence>
<feature type="transmembrane region" description="Helical" evidence="4">
    <location>
        <begin position="402"/>
        <end position="424"/>
    </location>
</feature>
<dbReference type="InterPro" id="IPR050327">
    <property type="entry name" value="Proton-linked_MCT"/>
</dbReference>
<evidence type="ECO:0000256" key="1">
    <source>
        <dbReference type="ARBA" id="ARBA00004141"/>
    </source>
</evidence>
<feature type="transmembrane region" description="Helical" evidence="4">
    <location>
        <begin position="309"/>
        <end position="329"/>
    </location>
</feature>
<evidence type="ECO:0000313" key="6">
    <source>
        <dbReference type="EMBL" id="KAH7313765.1"/>
    </source>
</evidence>
<accession>A0A8K0SSH7</accession>
<feature type="transmembrane region" description="Helical" evidence="4">
    <location>
        <begin position="74"/>
        <end position="94"/>
    </location>
</feature>
<keyword evidence="4" id="KW-0472">Membrane</keyword>
<feature type="transmembrane region" description="Helical" evidence="4">
    <location>
        <begin position="233"/>
        <end position="253"/>
    </location>
</feature>
<dbReference type="InterPro" id="IPR020846">
    <property type="entry name" value="MFS_dom"/>
</dbReference>
<dbReference type="InterPro" id="IPR036259">
    <property type="entry name" value="MFS_trans_sf"/>
</dbReference>
<dbReference type="AlphaFoldDB" id="A0A8K0SSH7"/>
<evidence type="ECO:0000313" key="7">
    <source>
        <dbReference type="Proteomes" id="UP000813444"/>
    </source>
</evidence>
<dbReference type="Pfam" id="PF07690">
    <property type="entry name" value="MFS_1"/>
    <property type="match status" value="1"/>
</dbReference>
<dbReference type="GO" id="GO:0016020">
    <property type="term" value="C:membrane"/>
    <property type="evidence" value="ECO:0007669"/>
    <property type="project" value="UniProtKB-SubCell"/>
</dbReference>
<dbReference type="PANTHER" id="PTHR11360:SF130">
    <property type="entry name" value="MAJOR FACILITATOR SUPERFAMILY (MFS) PROFILE DOMAIN-CONTAINING PROTEIN-RELATED"/>
    <property type="match status" value="1"/>
</dbReference>
<feature type="transmembrane region" description="Helical" evidence="4">
    <location>
        <begin position="202"/>
        <end position="221"/>
    </location>
</feature>
<feature type="transmembrane region" description="Helical" evidence="4">
    <location>
        <begin position="141"/>
        <end position="160"/>
    </location>
</feature>
<feature type="transmembrane region" description="Helical" evidence="4">
    <location>
        <begin position="274"/>
        <end position="297"/>
    </location>
</feature>
<dbReference type="OrthoDB" id="5212574at2759"/>